<name>A0A384KRT4_HALVD</name>
<dbReference type="GeneID" id="8925705"/>
<accession>A0A384KRT4</accession>
<gene>
    <name evidence="2" type="ORF">C498_12053</name>
</gene>
<protein>
    <submittedName>
        <fullName evidence="2">Rpa-associated protein</fullName>
    </submittedName>
</protein>
<feature type="compositionally biased region" description="Acidic residues" evidence="1">
    <location>
        <begin position="282"/>
        <end position="315"/>
    </location>
</feature>
<feature type="compositionally biased region" description="Acidic residues" evidence="1">
    <location>
        <begin position="349"/>
        <end position="403"/>
    </location>
</feature>
<evidence type="ECO:0000256" key="1">
    <source>
        <dbReference type="SAM" id="MobiDB-lite"/>
    </source>
</evidence>
<feature type="compositionally biased region" description="Acidic residues" evidence="1">
    <location>
        <begin position="423"/>
        <end position="437"/>
    </location>
</feature>
<feature type="compositionally biased region" description="Acidic residues" evidence="1">
    <location>
        <begin position="526"/>
        <end position="562"/>
    </location>
</feature>
<dbReference type="EMBL" id="AOHU01000091">
    <property type="protein sequence ID" value="ELY27976.1"/>
    <property type="molecule type" value="Genomic_DNA"/>
</dbReference>
<feature type="compositionally biased region" description="Low complexity" evidence="1">
    <location>
        <begin position="316"/>
        <end position="344"/>
    </location>
</feature>
<feature type="compositionally biased region" description="Acidic residues" evidence="1">
    <location>
        <begin position="262"/>
        <end position="272"/>
    </location>
</feature>
<dbReference type="Proteomes" id="UP000011532">
    <property type="component" value="Unassembled WGS sequence"/>
</dbReference>
<sequence length="623" mass="64868">MSASPVVGTREIAYRVFAAEFDDASLSYSESDEERAPNYVVTPTGARLNRTFVAGVLTEVEHVNDEVLRGRIADPTGAFVTYAGQYQPEPMAYLDAATPPAFVSLAGKARTYEPDDADVVYSSVRPESVNTVDADVRDRWIVSAAEATLRRIAVFDEALSMPYRGDDLTRALEARGVDSTLAAGVPRAIDHYGTTRTYLEALREVAVQALELVAGDRDQVDPLDVAPGDGGDAVLGPLPELDLEPAASVDIEVGEADAGEVEADAGEFENESGSEPAATLDSEPEFDDGAESEAVEPESESEPIAEPDSEPESASDPEPVAAETTAAAESQPGASESEPASEPSTTVDSEPEPEPAAEPESEPAAEPDLTSEPEPEPVTDSLDTESEPDFDDGALGDFEDDAPDAGATDAGSLDDSGSGTLGDFDDGFDDPDPEAGDSTDSTDSASADADDSVDPDGMYELDEDERAEIESEFGTEFTSGADVDPAGEADIDVPDADDLTEQLEDESAAAAESDPEPATAAAEPEPAVDSEPEPTPDAASDGDEDEADADPDADESAEDIDLESVVVDAMDDLDDGDGATRDEVVAAVVDEHGADPGAVEDAIQEALLGGRCYEPQDGVLKAI</sequence>
<reference evidence="3" key="1">
    <citation type="submission" date="2012-11" db="EMBL/GenBank/DDBJ databases">
        <authorList>
            <person name="Becker E.A."/>
            <person name="Seitzer P."/>
            <person name="Tritt A."/>
            <person name="Larsen D."/>
            <person name="Yao A."/>
            <person name="Wu D."/>
            <person name="Darling A."/>
            <person name="Eisen J.A."/>
            <person name="Facciotti M.T."/>
        </authorList>
    </citation>
    <scope>NUCLEOTIDE SEQUENCE [LARGE SCALE GENOMIC DNA]</scope>
    <source>
        <strain evidence="3">ATCC 29605 / DSM 3757 / JCM 8879 / NBRC 14742 / NCIMB 2012 / VKM B-1768 / DS2</strain>
    </source>
</reference>
<proteinExistence type="predicted"/>
<feature type="compositionally biased region" description="Acidic residues" evidence="1">
    <location>
        <begin position="448"/>
        <end position="473"/>
    </location>
</feature>
<dbReference type="AlphaFoldDB" id="A0A384KRT4"/>
<feature type="compositionally biased region" description="Low complexity" evidence="1">
    <location>
        <begin position="508"/>
        <end position="525"/>
    </location>
</feature>
<feature type="region of interest" description="Disordered" evidence="1">
    <location>
        <begin position="262"/>
        <end position="564"/>
    </location>
</feature>
<feature type="compositionally biased region" description="Low complexity" evidence="1">
    <location>
        <begin position="438"/>
        <end position="447"/>
    </location>
</feature>
<comment type="caution">
    <text evidence="2">The sequence shown here is derived from an EMBL/GenBank/DDBJ whole genome shotgun (WGS) entry which is preliminary data.</text>
</comment>
<evidence type="ECO:0000313" key="2">
    <source>
        <dbReference type="EMBL" id="ELY27976.1"/>
    </source>
</evidence>
<dbReference type="OrthoDB" id="214631at2157"/>
<reference evidence="2 3" key="2">
    <citation type="journal article" date="2014" name="PLoS Genet.">
        <title>Phylogenetically driven sequencing of extremely halophilic archaea reveals strategies for static and dynamic osmo-response.</title>
        <authorList>
            <person name="Becker E.A."/>
            <person name="Seitzer P.M."/>
            <person name="Tritt A."/>
            <person name="Larsen D."/>
            <person name="Krusor M."/>
            <person name="Yao A.I."/>
            <person name="Wu D."/>
            <person name="Madern D."/>
            <person name="Eisen J.A."/>
            <person name="Darling A.E."/>
            <person name="Facciotti M.T."/>
        </authorList>
    </citation>
    <scope>NUCLEOTIDE SEQUENCE [LARGE SCALE GENOMIC DNA]</scope>
    <source>
        <strain evidence="3">ATCC 29605 / DSM 3757 / JCM 8879 / NBRC 14742 / NCIMB 2012 / VKM B-1768 / DS2</strain>
    </source>
</reference>
<dbReference type="RefSeq" id="WP_004043601.1">
    <property type="nucleotide sequence ID" value="NC_013967.1"/>
</dbReference>
<feature type="compositionally biased region" description="Acidic residues" evidence="1">
    <location>
        <begin position="485"/>
        <end position="507"/>
    </location>
</feature>
<evidence type="ECO:0000313" key="3">
    <source>
        <dbReference type="Proteomes" id="UP000011532"/>
    </source>
</evidence>
<feature type="compositionally biased region" description="Low complexity" evidence="1">
    <location>
        <begin position="404"/>
        <end position="422"/>
    </location>
</feature>
<organism evidence="2 3">
    <name type="scientific">Haloferax volcanii (strain ATCC 29605 / DSM 3757 / JCM 8879 / NBRC 14742 / NCIMB 2012 / VKM B-1768 / DS2)</name>
    <name type="common">Halobacterium volcanii</name>
    <dbReference type="NCBI Taxonomy" id="309800"/>
    <lineage>
        <taxon>Archaea</taxon>
        <taxon>Methanobacteriati</taxon>
        <taxon>Methanobacteriota</taxon>
        <taxon>Stenosarchaea group</taxon>
        <taxon>Halobacteria</taxon>
        <taxon>Halobacteriales</taxon>
        <taxon>Haloferacaceae</taxon>
        <taxon>Haloferax</taxon>
    </lineage>
</organism>